<organism evidence="4 5">
    <name type="scientific">Azospirillum doebereinerae</name>
    <dbReference type="NCBI Taxonomy" id="92933"/>
    <lineage>
        <taxon>Bacteria</taxon>
        <taxon>Pseudomonadati</taxon>
        <taxon>Pseudomonadota</taxon>
        <taxon>Alphaproteobacteria</taxon>
        <taxon>Rhodospirillales</taxon>
        <taxon>Azospirillaceae</taxon>
        <taxon>Azospirillum</taxon>
    </lineage>
</organism>
<evidence type="ECO:0000259" key="3">
    <source>
        <dbReference type="Pfam" id="PF03979"/>
    </source>
</evidence>
<proteinExistence type="predicted"/>
<keyword evidence="2" id="KW-1133">Transmembrane helix</keyword>
<dbReference type="GO" id="GO:0003677">
    <property type="term" value="F:DNA binding"/>
    <property type="evidence" value="ECO:0007669"/>
    <property type="project" value="InterPro"/>
</dbReference>
<dbReference type="InterPro" id="IPR007127">
    <property type="entry name" value="RNA_pol_sigma_70_r1_1"/>
</dbReference>
<evidence type="ECO:0000256" key="2">
    <source>
        <dbReference type="SAM" id="Phobius"/>
    </source>
</evidence>
<keyword evidence="5" id="KW-1185">Reference proteome</keyword>
<protein>
    <recommendedName>
        <fullName evidence="3">RNA polymerase sigma factor 70 region 1.1 domain-containing protein</fullName>
    </recommendedName>
</protein>
<name>A0A433JFG8_9PROT</name>
<dbReference type="RefSeq" id="WP_126994291.1">
    <property type="nucleotide sequence ID" value="NZ_JBNPXW010000001.1"/>
</dbReference>
<dbReference type="GO" id="GO:0006355">
    <property type="term" value="P:regulation of DNA-templated transcription"/>
    <property type="evidence" value="ECO:0007669"/>
    <property type="project" value="InterPro"/>
</dbReference>
<keyword evidence="2" id="KW-0472">Membrane</keyword>
<evidence type="ECO:0000313" key="5">
    <source>
        <dbReference type="Proteomes" id="UP000280346"/>
    </source>
</evidence>
<feature type="region of interest" description="Disordered" evidence="1">
    <location>
        <begin position="101"/>
        <end position="123"/>
    </location>
</feature>
<feature type="compositionally biased region" description="Low complexity" evidence="1">
    <location>
        <begin position="101"/>
        <end position="110"/>
    </location>
</feature>
<keyword evidence="2" id="KW-0812">Transmembrane</keyword>
<dbReference type="EMBL" id="RZIJ01000001">
    <property type="protein sequence ID" value="RUQ75905.1"/>
    <property type="molecule type" value="Genomic_DNA"/>
</dbReference>
<sequence>MATAQPATAQPATDATIQSLIDQGRRSGNRLSAEALGASLPIETMTPEEIAVVVERIETAGVEVELDDSRLMRGRGAAPAGDYRRGDGVVDIANPAAPAVSAPGAVPSRHGWADDAGSHAHAAHGHGAVPTWVRGGVEMLPLASIVGVAVVLLLAVGGHH</sequence>
<accession>A0A433JFG8</accession>
<gene>
    <name evidence="4" type="ORF">EJ913_01985</name>
</gene>
<feature type="transmembrane region" description="Helical" evidence="2">
    <location>
        <begin position="139"/>
        <end position="157"/>
    </location>
</feature>
<evidence type="ECO:0000313" key="4">
    <source>
        <dbReference type="EMBL" id="RUQ75905.1"/>
    </source>
</evidence>
<dbReference type="Proteomes" id="UP000280346">
    <property type="component" value="Unassembled WGS sequence"/>
</dbReference>
<dbReference type="OrthoDB" id="7306014at2"/>
<feature type="domain" description="RNA polymerase sigma factor 70 region 1.1" evidence="3">
    <location>
        <begin position="13"/>
        <end position="65"/>
    </location>
</feature>
<dbReference type="AlphaFoldDB" id="A0A433JFG8"/>
<dbReference type="Pfam" id="PF03979">
    <property type="entry name" value="Sigma70_r1_1"/>
    <property type="match status" value="1"/>
</dbReference>
<evidence type="ECO:0000256" key="1">
    <source>
        <dbReference type="SAM" id="MobiDB-lite"/>
    </source>
</evidence>
<comment type="caution">
    <text evidence="4">The sequence shown here is derived from an EMBL/GenBank/DDBJ whole genome shotgun (WGS) entry which is preliminary data.</text>
</comment>
<reference evidence="4 5" key="1">
    <citation type="submission" date="2018-12" db="EMBL/GenBank/DDBJ databases">
        <authorList>
            <person name="Yang Y."/>
        </authorList>
    </citation>
    <scope>NUCLEOTIDE SEQUENCE [LARGE SCALE GENOMIC DNA]</scope>
    <source>
        <strain evidence="4 5">GSF71</strain>
    </source>
</reference>